<dbReference type="PROSITE" id="PS51640">
    <property type="entry name" value="MRG"/>
    <property type="match status" value="1"/>
</dbReference>
<evidence type="ECO:0000259" key="7">
    <source>
        <dbReference type="Pfam" id="PF05712"/>
    </source>
</evidence>
<dbReference type="InterPro" id="IPR016197">
    <property type="entry name" value="Chromo-like_dom_sf"/>
</dbReference>
<proteinExistence type="predicted"/>
<organism evidence="9 10">
    <name type="scientific">Trichuris trichiura</name>
    <name type="common">Whipworm</name>
    <name type="synonym">Trichocephalus trichiurus</name>
    <dbReference type="NCBI Taxonomy" id="36087"/>
    <lineage>
        <taxon>Eukaryota</taxon>
        <taxon>Metazoa</taxon>
        <taxon>Ecdysozoa</taxon>
        <taxon>Nematoda</taxon>
        <taxon>Enoplea</taxon>
        <taxon>Dorylaimia</taxon>
        <taxon>Trichinellida</taxon>
        <taxon>Trichuridae</taxon>
        <taxon>Trichuris</taxon>
    </lineage>
</organism>
<evidence type="ECO:0000313" key="10">
    <source>
        <dbReference type="Proteomes" id="UP000030665"/>
    </source>
</evidence>
<dbReference type="AlphaFoldDB" id="A0A077Z1K2"/>
<evidence type="ECO:0000256" key="2">
    <source>
        <dbReference type="ARBA" id="ARBA00022853"/>
    </source>
</evidence>
<feature type="compositionally biased region" description="Basic residues" evidence="6">
    <location>
        <begin position="23"/>
        <end position="34"/>
    </location>
</feature>
<keyword evidence="10" id="KW-1185">Reference proteome</keyword>
<evidence type="ECO:0000256" key="1">
    <source>
        <dbReference type="ARBA" id="ARBA00004123"/>
    </source>
</evidence>
<feature type="compositionally biased region" description="Polar residues" evidence="6">
    <location>
        <begin position="1"/>
        <end position="18"/>
    </location>
</feature>
<evidence type="ECO:0000313" key="9">
    <source>
        <dbReference type="EMBL" id="CDW53956.1"/>
    </source>
</evidence>
<dbReference type="GO" id="GO:0005634">
    <property type="term" value="C:nucleus"/>
    <property type="evidence" value="ECO:0007669"/>
    <property type="project" value="UniProtKB-SubCell"/>
</dbReference>
<keyword evidence="5" id="KW-0539">Nucleus</keyword>
<dbReference type="Gene3D" id="2.30.30.140">
    <property type="match status" value="1"/>
</dbReference>
<dbReference type="STRING" id="36087.A0A077Z1K2"/>
<dbReference type="PANTHER" id="PTHR10880">
    <property type="entry name" value="MORTALITY FACTOR 4-LIKE PROTEIN"/>
    <property type="match status" value="1"/>
</dbReference>
<protein>
    <submittedName>
        <fullName evidence="9">MRG and Tudor-knot domain containing protein</fullName>
    </submittedName>
</protein>
<dbReference type="InterPro" id="IPR025995">
    <property type="entry name" value="Tudor-knot"/>
</dbReference>
<dbReference type="PANTHER" id="PTHR10880:SF48">
    <property type="entry name" value="MORTALITY FACTOR 4 LIKE 2"/>
    <property type="match status" value="1"/>
</dbReference>
<dbReference type="Pfam" id="PF11717">
    <property type="entry name" value="Tudor-knot"/>
    <property type="match status" value="1"/>
</dbReference>
<keyword evidence="3" id="KW-0805">Transcription regulation</keyword>
<dbReference type="OrthoDB" id="124855at2759"/>
<dbReference type="GO" id="GO:0006355">
    <property type="term" value="P:regulation of DNA-templated transcription"/>
    <property type="evidence" value="ECO:0007669"/>
    <property type="project" value="InterPro"/>
</dbReference>
<comment type="subcellular location">
    <subcellularLocation>
        <location evidence="1">Nucleus</location>
    </subcellularLocation>
</comment>
<dbReference type="InterPro" id="IPR038217">
    <property type="entry name" value="MRG_C_sf"/>
</dbReference>
<accession>A0A077Z1K2</accession>
<evidence type="ECO:0000256" key="3">
    <source>
        <dbReference type="ARBA" id="ARBA00023015"/>
    </source>
</evidence>
<feature type="region of interest" description="Disordered" evidence="6">
    <location>
        <begin position="1"/>
        <end position="43"/>
    </location>
</feature>
<dbReference type="EMBL" id="HG805874">
    <property type="protein sequence ID" value="CDW53956.1"/>
    <property type="molecule type" value="Genomic_DNA"/>
</dbReference>
<name>A0A077Z1K2_TRITR</name>
<reference evidence="9" key="1">
    <citation type="submission" date="2014-01" db="EMBL/GenBank/DDBJ databases">
        <authorList>
            <person name="Aslett M."/>
        </authorList>
    </citation>
    <scope>NUCLEOTIDE SEQUENCE</scope>
</reference>
<gene>
    <name evidence="9" type="ORF">TTRE_0000222501</name>
</gene>
<evidence type="ECO:0000259" key="8">
    <source>
        <dbReference type="Pfam" id="PF11717"/>
    </source>
</evidence>
<keyword evidence="2" id="KW-0156">Chromatin regulator</keyword>
<dbReference type="GO" id="GO:0035267">
    <property type="term" value="C:NuA4 histone acetyltransferase complex"/>
    <property type="evidence" value="ECO:0007669"/>
    <property type="project" value="TreeGrafter"/>
</dbReference>
<dbReference type="CDD" id="cd20104">
    <property type="entry name" value="MBT_PHF20L1-like"/>
    <property type="match status" value="1"/>
</dbReference>
<feature type="domain" description="Tudor-knot" evidence="8">
    <location>
        <begin position="49"/>
        <end position="100"/>
    </location>
</feature>
<keyword evidence="4" id="KW-0804">Transcription</keyword>
<dbReference type="InterPro" id="IPR008676">
    <property type="entry name" value="MRG"/>
</dbReference>
<evidence type="ECO:0000256" key="5">
    <source>
        <dbReference type="ARBA" id="ARBA00023242"/>
    </source>
</evidence>
<dbReference type="GO" id="GO:0006325">
    <property type="term" value="P:chromatin organization"/>
    <property type="evidence" value="ECO:0007669"/>
    <property type="project" value="UniProtKB-KW"/>
</dbReference>
<sequence length="293" mass="34196">MQNEHGGSGKSSHNNKTNEASKHPKSSPHVRRRSSVVEEAGEDQPVFPVGSSVTCKYLDGKLYPCRVINVRKSDKGCYEYRVHYRDWNKRYDEWVVASKLLPEEVPPKRPKRVREVQEVTVVDLDEETEKFPTFHDAAPFVLSEALMTILENDKNQMKSCLVQLPAKMSIDSIFEMYAKAQAQNEERYGEKEAMLFCQQMRKLFNSYLAGWLLYEVESAQHTELCAKFPDKQQCDLYGFIHLLRLLHTMKHFLRYLMVADEVMSEVVAMLYEFNRFLEARVDEFKETVTYDPL</sequence>
<dbReference type="Pfam" id="PF05712">
    <property type="entry name" value="MRG"/>
    <property type="match status" value="1"/>
</dbReference>
<dbReference type="Proteomes" id="UP000030665">
    <property type="component" value="Unassembled WGS sequence"/>
</dbReference>
<reference evidence="9" key="2">
    <citation type="submission" date="2014-03" db="EMBL/GenBank/DDBJ databases">
        <title>The whipworm genome and dual-species transcriptomics of an intimate host-pathogen interaction.</title>
        <authorList>
            <person name="Foth B.J."/>
            <person name="Tsai I.J."/>
            <person name="Reid A.J."/>
            <person name="Bancroft A.J."/>
            <person name="Nichol S."/>
            <person name="Tracey A."/>
            <person name="Holroyd N."/>
            <person name="Cotton J.A."/>
            <person name="Stanley E.J."/>
            <person name="Zarowiecki M."/>
            <person name="Liu J.Z."/>
            <person name="Huckvale T."/>
            <person name="Cooper P.J."/>
            <person name="Grencis R.K."/>
            <person name="Berriman M."/>
        </authorList>
    </citation>
    <scope>NUCLEOTIDE SEQUENCE [LARGE SCALE GENOMIC DNA]</scope>
</reference>
<dbReference type="Gene3D" id="1.10.274.30">
    <property type="entry name" value="MRG domain"/>
    <property type="match status" value="1"/>
</dbReference>
<dbReference type="InterPro" id="IPR026541">
    <property type="entry name" value="MRG_dom"/>
</dbReference>
<feature type="domain" description="MRG" evidence="7">
    <location>
        <begin position="129"/>
        <end position="287"/>
    </location>
</feature>
<evidence type="ECO:0000256" key="6">
    <source>
        <dbReference type="SAM" id="MobiDB-lite"/>
    </source>
</evidence>
<evidence type="ECO:0000256" key="4">
    <source>
        <dbReference type="ARBA" id="ARBA00023163"/>
    </source>
</evidence>
<dbReference type="SUPFAM" id="SSF54160">
    <property type="entry name" value="Chromo domain-like"/>
    <property type="match status" value="1"/>
</dbReference>